<protein>
    <submittedName>
        <fullName evidence="3">Hypothetical_protein</fullName>
    </submittedName>
</protein>
<evidence type="ECO:0000313" key="5">
    <source>
        <dbReference type="Proteomes" id="UP001642409"/>
    </source>
</evidence>
<comment type="caution">
    <text evidence="1">The sequence shown here is derived from an EMBL/GenBank/DDBJ whole genome shotgun (WGS) entry which is preliminary data.</text>
</comment>
<evidence type="ECO:0000313" key="1">
    <source>
        <dbReference type="EMBL" id="CAI9944197.1"/>
    </source>
</evidence>
<gene>
    <name evidence="3" type="ORF">HINF_LOCUS27302</name>
    <name evidence="1" type="ORF">HINF_LOCUS31842</name>
    <name evidence="4" type="ORF">HINF_LOCUS39610</name>
    <name evidence="2" type="ORF">HINF_LOCUS51159</name>
</gene>
<keyword evidence="5" id="KW-1185">Reference proteome</keyword>
<reference evidence="1" key="1">
    <citation type="submission" date="2023-06" db="EMBL/GenBank/DDBJ databases">
        <authorList>
            <person name="Kurt Z."/>
        </authorList>
    </citation>
    <scope>NUCLEOTIDE SEQUENCE</scope>
</reference>
<organism evidence="1">
    <name type="scientific">Hexamita inflata</name>
    <dbReference type="NCBI Taxonomy" id="28002"/>
    <lineage>
        <taxon>Eukaryota</taxon>
        <taxon>Metamonada</taxon>
        <taxon>Diplomonadida</taxon>
        <taxon>Hexamitidae</taxon>
        <taxon>Hexamitinae</taxon>
        <taxon>Hexamita</taxon>
    </lineage>
</organism>
<name>A0AA86PU53_9EUKA</name>
<evidence type="ECO:0000313" key="3">
    <source>
        <dbReference type="EMBL" id="CAL6020179.1"/>
    </source>
</evidence>
<reference evidence="3 5" key="2">
    <citation type="submission" date="2024-07" db="EMBL/GenBank/DDBJ databases">
        <authorList>
            <person name="Akdeniz Z."/>
        </authorList>
    </citation>
    <scope>NUCLEOTIDE SEQUENCE [LARGE SCALE GENOMIC DNA]</scope>
</reference>
<sequence>MFIQQLACILKSQYFKFIRFQPIGSISIFEYLRTARCSKISISICNKRQRNTRRISVIIERRRTNIRYWMYQQPQLATQLHHQMLSELWIPTPGQEEPNVAQHLTPDHKHQSPLKVPTRGRKSFVAEQIATPNFQLNEKVVRWNADFYKQLPDLIISQDLKQIKVVSWVIAKQYLSFHSFRTRNSSAVFCAQVIRVSVTLSGPLFVDKI</sequence>
<dbReference type="AlphaFoldDB" id="A0AA86PU53"/>
<dbReference type="EMBL" id="CAXDID020000085">
    <property type="protein sequence ID" value="CAL6020179.1"/>
    <property type="molecule type" value="Genomic_DNA"/>
</dbReference>
<evidence type="ECO:0000313" key="2">
    <source>
        <dbReference type="EMBL" id="CAI9963514.1"/>
    </source>
</evidence>
<evidence type="ECO:0000313" key="4">
    <source>
        <dbReference type="EMBL" id="CAL6042481.1"/>
    </source>
</evidence>
<dbReference type="EMBL" id="CAXDID020000154">
    <property type="protein sequence ID" value="CAL6042481.1"/>
    <property type="molecule type" value="Genomic_DNA"/>
</dbReference>
<accession>A0AA86PU53</accession>
<dbReference type="Proteomes" id="UP001642409">
    <property type="component" value="Unassembled WGS sequence"/>
</dbReference>
<proteinExistence type="predicted"/>
<dbReference type="EMBL" id="CATOUU010000722">
    <property type="protein sequence ID" value="CAI9944197.1"/>
    <property type="molecule type" value="Genomic_DNA"/>
</dbReference>
<dbReference type="EMBL" id="CATOUU010000969">
    <property type="protein sequence ID" value="CAI9963514.1"/>
    <property type="molecule type" value="Genomic_DNA"/>
</dbReference>